<feature type="region of interest" description="Disordered" evidence="1">
    <location>
        <begin position="42"/>
        <end position="61"/>
    </location>
</feature>
<reference evidence="2" key="1">
    <citation type="submission" date="2018-02" db="EMBL/GenBank/DDBJ databases">
        <title>Rhizophora mucronata_Transcriptome.</title>
        <authorList>
            <person name="Meera S.P."/>
            <person name="Sreeshan A."/>
            <person name="Augustine A."/>
        </authorList>
    </citation>
    <scope>NUCLEOTIDE SEQUENCE</scope>
    <source>
        <tissue evidence="2">Leaf</tissue>
    </source>
</reference>
<name>A0A2P2PM73_RHIMU</name>
<dbReference type="EMBL" id="GGEC01075349">
    <property type="protein sequence ID" value="MBX55833.1"/>
    <property type="molecule type" value="Transcribed_RNA"/>
</dbReference>
<feature type="compositionally biased region" description="Basic and acidic residues" evidence="1">
    <location>
        <begin position="52"/>
        <end position="61"/>
    </location>
</feature>
<dbReference type="AlphaFoldDB" id="A0A2P2PM73"/>
<accession>A0A2P2PM73</accession>
<evidence type="ECO:0000313" key="2">
    <source>
        <dbReference type="EMBL" id="MBX55833.1"/>
    </source>
</evidence>
<sequence>MVPPKVKFSFYNYEHTSPQIFYLVTPINDPKITDGYILYRSQHPRPTQVKNGRSEDGPECC</sequence>
<evidence type="ECO:0000256" key="1">
    <source>
        <dbReference type="SAM" id="MobiDB-lite"/>
    </source>
</evidence>
<proteinExistence type="predicted"/>
<organism evidence="2">
    <name type="scientific">Rhizophora mucronata</name>
    <name type="common">Asiatic mangrove</name>
    <dbReference type="NCBI Taxonomy" id="61149"/>
    <lineage>
        <taxon>Eukaryota</taxon>
        <taxon>Viridiplantae</taxon>
        <taxon>Streptophyta</taxon>
        <taxon>Embryophyta</taxon>
        <taxon>Tracheophyta</taxon>
        <taxon>Spermatophyta</taxon>
        <taxon>Magnoliopsida</taxon>
        <taxon>eudicotyledons</taxon>
        <taxon>Gunneridae</taxon>
        <taxon>Pentapetalae</taxon>
        <taxon>rosids</taxon>
        <taxon>fabids</taxon>
        <taxon>Malpighiales</taxon>
        <taxon>Rhizophoraceae</taxon>
        <taxon>Rhizophora</taxon>
    </lineage>
</organism>
<protein>
    <submittedName>
        <fullName evidence="2">Uncharacterized protein</fullName>
    </submittedName>
</protein>